<dbReference type="Proteomes" id="UP000054560">
    <property type="component" value="Unassembled WGS sequence"/>
</dbReference>
<dbReference type="GO" id="GO:0005634">
    <property type="term" value="C:nucleus"/>
    <property type="evidence" value="ECO:0007669"/>
    <property type="project" value="TreeGrafter"/>
</dbReference>
<organism evidence="5 6">
    <name type="scientific">Sphaeroforma arctica JP610</name>
    <dbReference type="NCBI Taxonomy" id="667725"/>
    <lineage>
        <taxon>Eukaryota</taxon>
        <taxon>Ichthyosporea</taxon>
        <taxon>Ichthyophonida</taxon>
        <taxon>Sphaeroforma</taxon>
    </lineage>
</organism>
<dbReference type="GeneID" id="25900801"/>
<dbReference type="GO" id="GO:0052717">
    <property type="term" value="F:tRNA-specific adenosine-34 deaminase activity"/>
    <property type="evidence" value="ECO:0007669"/>
    <property type="project" value="TreeGrafter"/>
</dbReference>
<protein>
    <recommendedName>
        <fullName evidence="4">CMP/dCMP-type deaminase domain-containing protein</fullName>
    </recommendedName>
</protein>
<dbReference type="PANTHER" id="PTHR11079">
    <property type="entry name" value="CYTOSINE DEAMINASE FAMILY MEMBER"/>
    <property type="match status" value="1"/>
</dbReference>
<dbReference type="CDD" id="cd01285">
    <property type="entry name" value="nucleoside_deaminase"/>
    <property type="match status" value="1"/>
</dbReference>
<accession>A0A0L0GF41</accession>
<evidence type="ECO:0000256" key="2">
    <source>
        <dbReference type="ARBA" id="ARBA00038160"/>
    </source>
</evidence>
<dbReference type="PROSITE" id="PS51747">
    <property type="entry name" value="CYT_DCMP_DEAMINASES_2"/>
    <property type="match status" value="1"/>
</dbReference>
<dbReference type="eggNOG" id="KOG2771">
    <property type="taxonomic scope" value="Eukaryota"/>
</dbReference>
<sequence length="255" mass="28074">MRRNMTQALTAASSETLEHREVAFESVESACDEENLQDSTVVEDSKQSDTDCGAVRRTEQENHSEPITHASGTASSSPHTKTSITSNAFVSSTTHKNTVLRPSRPLRCRSAGCVIVDPVTDTVVGTGRDSESDPLAHAVFVAVDDIARSQVEKSGRMTRSKPGEPYLCTGYDAYITKEPCIMCAMALVHSRVRRVFYGVSDKYIGGLGGRYSLHLQESINHRFEVFRGICASECEDFHLRNSTMRDSSQMKTAKD</sequence>
<evidence type="ECO:0000313" key="6">
    <source>
        <dbReference type="Proteomes" id="UP000054560"/>
    </source>
</evidence>
<dbReference type="InterPro" id="IPR002125">
    <property type="entry name" value="CMP_dCMP_dom"/>
</dbReference>
<gene>
    <name evidence="5" type="ORF">SARC_00297</name>
</gene>
<feature type="domain" description="CMP/dCMP-type deaminase" evidence="4">
    <location>
        <begin position="94"/>
        <end position="226"/>
    </location>
</feature>
<keyword evidence="1" id="KW-0819">tRNA processing</keyword>
<evidence type="ECO:0000259" key="4">
    <source>
        <dbReference type="PROSITE" id="PS51747"/>
    </source>
</evidence>
<proteinExistence type="inferred from homology"/>
<dbReference type="GO" id="GO:0005737">
    <property type="term" value="C:cytoplasm"/>
    <property type="evidence" value="ECO:0007669"/>
    <property type="project" value="TreeGrafter"/>
</dbReference>
<evidence type="ECO:0000256" key="1">
    <source>
        <dbReference type="ARBA" id="ARBA00022694"/>
    </source>
</evidence>
<dbReference type="AlphaFoldDB" id="A0A0L0GF41"/>
<feature type="region of interest" description="Disordered" evidence="3">
    <location>
        <begin position="28"/>
        <end position="96"/>
    </location>
</feature>
<dbReference type="SUPFAM" id="SSF53927">
    <property type="entry name" value="Cytidine deaminase-like"/>
    <property type="match status" value="1"/>
</dbReference>
<feature type="compositionally biased region" description="Polar residues" evidence="3">
    <location>
        <begin position="70"/>
        <end position="96"/>
    </location>
</feature>
<dbReference type="EMBL" id="KQ241604">
    <property type="protein sequence ID" value="KNC87597.1"/>
    <property type="molecule type" value="Genomic_DNA"/>
</dbReference>
<evidence type="ECO:0000256" key="3">
    <source>
        <dbReference type="SAM" id="MobiDB-lite"/>
    </source>
</evidence>
<dbReference type="RefSeq" id="XP_014161499.1">
    <property type="nucleotide sequence ID" value="XM_014306024.1"/>
</dbReference>
<keyword evidence="6" id="KW-1185">Reference proteome</keyword>
<name>A0A0L0GF41_9EUKA</name>
<dbReference type="Pfam" id="PF00383">
    <property type="entry name" value="dCMP_cyt_deam_1"/>
    <property type="match status" value="1"/>
</dbReference>
<dbReference type="GO" id="GO:0008033">
    <property type="term" value="P:tRNA processing"/>
    <property type="evidence" value="ECO:0007669"/>
    <property type="project" value="UniProtKB-KW"/>
</dbReference>
<dbReference type="Gene3D" id="3.40.140.10">
    <property type="entry name" value="Cytidine Deaminase, domain 2"/>
    <property type="match status" value="1"/>
</dbReference>
<dbReference type="OrthoDB" id="3180714at2759"/>
<evidence type="ECO:0000313" key="5">
    <source>
        <dbReference type="EMBL" id="KNC87597.1"/>
    </source>
</evidence>
<dbReference type="InterPro" id="IPR016193">
    <property type="entry name" value="Cytidine_deaminase-like"/>
</dbReference>
<reference evidence="5 6" key="1">
    <citation type="submission" date="2011-02" db="EMBL/GenBank/DDBJ databases">
        <title>The Genome Sequence of Sphaeroforma arctica JP610.</title>
        <authorList>
            <consortium name="The Broad Institute Genome Sequencing Platform"/>
            <person name="Russ C."/>
            <person name="Cuomo C."/>
            <person name="Young S.K."/>
            <person name="Zeng Q."/>
            <person name="Gargeya S."/>
            <person name="Alvarado L."/>
            <person name="Berlin A."/>
            <person name="Chapman S.B."/>
            <person name="Chen Z."/>
            <person name="Freedman E."/>
            <person name="Gellesch M."/>
            <person name="Goldberg J."/>
            <person name="Griggs A."/>
            <person name="Gujja S."/>
            <person name="Heilman E."/>
            <person name="Heiman D."/>
            <person name="Howarth C."/>
            <person name="Mehta T."/>
            <person name="Neiman D."/>
            <person name="Pearson M."/>
            <person name="Roberts A."/>
            <person name="Saif S."/>
            <person name="Shea T."/>
            <person name="Shenoy N."/>
            <person name="Sisk P."/>
            <person name="Stolte C."/>
            <person name="Sykes S."/>
            <person name="White J."/>
            <person name="Yandava C."/>
            <person name="Burger G."/>
            <person name="Gray M.W."/>
            <person name="Holland P.W.H."/>
            <person name="King N."/>
            <person name="Lang F.B.F."/>
            <person name="Roger A.J."/>
            <person name="Ruiz-Trillo I."/>
            <person name="Haas B."/>
            <person name="Nusbaum C."/>
            <person name="Birren B."/>
        </authorList>
    </citation>
    <scope>NUCLEOTIDE SEQUENCE [LARGE SCALE GENOMIC DNA]</scope>
    <source>
        <strain evidence="5 6">JP610</strain>
    </source>
</reference>
<dbReference type="STRING" id="667725.A0A0L0GF41"/>
<dbReference type="PANTHER" id="PTHR11079:SF156">
    <property type="entry name" value="INACTIVE TRNA-SPECIFIC ADENOSINE DEAMINASE-LIKE PROTEIN 3-RELATED"/>
    <property type="match status" value="1"/>
</dbReference>
<feature type="compositionally biased region" description="Basic and acidic residues" evidence="3">
    <location>
        <begin position="43"/>
        <end position="66"/>
    </location>
</feature>
<comment type="similarity">
    <text evidence="2">Belongs to the cytidine and deoxycytidylate deaminase family. ADAT3 subfamily.</text>
</comment>